<name>A0ABS1M8N5_9NOCA</name>
<evidence type="ECO:0000259" key="3">
    <source>
        <dbReference type="PROSITE" id="PS50801"/>
    </source>
</evidence>
<dbReference type="InterPro" id="IPR002645">
    <property type="entry name" value="STAS_dom"/>
</dbReference>
<dbReference type="NCBIfam" id="TIGR00377">
    <property type="entry name" value="ant_ant_sig"/>
    <property type="match status" value="1"/>
</dbReference>
<protein>
    <recommendedName>
        <fullName evidence="2">Anti-sigma factor antagonist</fullName>
    </recommendedName>
</protein>
<dbReference type="EMBL" id="JAERRJ010000007">
    <property type="protein sequence ID" value="MBL1076395.1"/>
    <property type="molecule type" value="Genomic_DNA"/>
</dbReference>
<evidence type="ECO:0000256" key="2">
    <source>
        <dbReference type="RuleBase" id="RU003749"/>
    </source>
</evidence>
<comment type="caution">
    <text evidence="4">The sequence shown here is derived from an EMBL/GenBank/DDBJ whole genome shotgun (WGS) entry which is preliminary data.</text>
</comment>
<gene>
    <name evidence="4" type="ORF">JK358_18520</name>
</gene>
<evidence type="ECO:0000313" key="4">
    <source>
        <dbReference type="EMBL" id="MBL1076395.1"/>
    </source>
</evidence>
<dbReference type="CDD" id="cd07043">
    <property type="entry name" value="STAS_anti-anti-sigma_factors"/>
    <property type="match status" value="1"/>
</dbReference>
<feature type="domain" description="STAS" evidence="3">
    <location>
        <begin position="8"/>
        <end position="121"/>
    </location>
</feature>
<keyword evidence="5" id="KW-1185">Reference proteome</keyword>
<organism evidence="4 5">
    <name type="scientific">Nocardia acididurans</name>
    <dbReference type="NCBI Taxonomy" id="2802282"/>
    <lineage>
        <taxon>Bacteria</taxon>
        <taxon>Bacillati</taxon>
        <taxon>Actinomycetota</taxon>
        <taxon>Actinomycetes</taxon>
        <taxon>Mycobacteriales</taxon>
        <taxon>Nocardiaceae</taxon>
        <taxon>Nocardia</taxon>
    </lineage>
</organism>
<dbReference type="Proteomes" id="UP000602198">
    <property type="component" value="Unassembled WGS sequence"/>
</dbReference>
<reference evidence="4 5" key="1">
    <citation type="submission" date="2021-01" db="EMBL/GenBank/DDBJ databases">
        <title>WGS of actinomycetes isolated from Thailand.</title>
        <authorList>
            <person name="Thawai C."/>
        </authorList>
    </citation>
    <scope>NUCLEOTIDE SEQUENCE [LARGE SCALE GENOMIC DNA]</scope>
    <source>
        <strain evidence="4 5">LPG 2</strain>
    </source>
</reference>
<proteinExistence type="inferred from homology"/>
<dbReference type="Gene3D" id="3.30.750.24">
    <property type="entry name" value="STAS domain"/>
    <property type="match status" value="1"/>
</dbReference>
<sequence length="127" mass="13284">MEPTVVRLKVERELVDGAVVVRAGGAVDMGTVDDLTVALTAALRSTAEGTATLVIIDLHGVTYFGSAGLNAVLRCHERGTATGIPVRLVADNPEVVRPIEVTGLDAVLRMYPTVDAALRPPRETGPA</sequence>
<comment type="similarity">
    <text evidence="1 2">Belongs to the anti-sigma-factor antagonist family.</text>
</comment>
<dbReference type="PROSITE" id="PS50801">
    <property type="entry name" value="STAS"/>
    <property type="match status" value="1"/>
</dbReference>
<dbReference type="InterPro" id="IPR003658">
    <property type="entry name" value="Anti-sigma_ant"/>
</dbReference>
<dbReference type="RefSeq" id="WP_201949381.1">
    <property type="nucleotide sequence ID" value="NZ_JAERRJ010000007.1"/>
</dbReference>
<dbReference type="SUPFAM" id="SSF52091">
    <property type="entry name" value="SpoIIaa-like"/>
    <property type="match status" value="1"/>
</dbReference>
<dbReference type="PANTHER" id="PTHR33495">
    <property type="entry name" value="ANTI-SIGMA FACTOR ANTAGONIST TM_1081-RELATED-RELATED"/>
    <property type="match status" value="1"/>
</dbReference>
<dbReference type="InterPro" id="IPR036513">
    <property type="entry name" value="STAS_dom_sf"/>
</dbReference>
<dbReference type="Pfam" id="PF01740">
    <property type="entry name" value="STAS"/>
    <property type="match status" value="1"/>
</dbReference>
<accession>A0ABS1M8N5</accession>
<evidence type="ECO:0000256" key="1">
    <source>
        <dbReference type="ARBA" id="ARBA00009013"/>
    </source>
</evidence>
<dbReference type="PANTHER" id="PTHR33495:SF2">
    <property type="entry name" value="ANTI-SIGMA FACTOR ANTAGONIST TM_1081-RELATED"/>
    <property type="match status" value="1"/>
</dbReference>
<evidence type="ECO:0000313" key="5">
    <source>
        <dbReference type="Proteomes" id="UP000602198"/>
    </source>
</evidence>